<dbReference type="SUPFAM" id="SSF53098">
    <property type="entry name" value="Ribonuclease H-like"/>
    <property type="match status" value="1"/>
</dbReference>
<reference evidence="6 7" key="1">
    <citation type="journal article" date="2015" name="Stand. Genomic Sci.">
        <title>Genomic Encyclopedia of Bacterial and Archaeal Type Strains, Phase III: the genomes of soil and plant-associated and newly described type strains.</title>
        <authorList>
            <person name="Whitman W.B."/>
            <person name="Woyke T."/>
            <person name="Klenk H.P."/>
            <person name="Zhou Y."/>
            <person name="Lilburn T.G."/>
            <person name="Beck B.J."/>
            <person name="De Vos P."/>
            <person name="Vandamme P."/>
            <person name="Eisen J.A."/>
            <person name="Garrity G."/>
            <person name="Hugenholtz P."/>
            <person name="Kyrpides N.C."/>
        </authorList>
    </citation>
    <scope>NUCLEOTIDE SEQUENCE [LARGE SCALE GENOMIC DNA]</scope>
    <source>
        <strain evidence="6 7">CGMCC 1.10115</strain>
    </source>
</reference>
<sequence length="324" mass="38556">MKIQLEYDLLSGQFLHVHSGPGKQNDKTYGSTCLQTVQTGDLCIRDLGYFDLKDLHQMDEEGAYYISRLKLNTRIYQRNPNPEYYKNGKVKKQTEYIQLNVEEIMNQLKPGQTYEISHVYIGQDQKLPTRVIFHRLTEEQTRKRRENQALKEKKKGIVMKERSKRLSAMNVYITNALSDDVPTEHVHNLYSLRWQIELLFKTWKSFFKIDNCKEIKKERLECHLYGQLIAILLCSSTMFQMRQLLLTKKKRELSEYKAIYIIKDYFLLLFQSIQKSTQELSKVLLRLFNLLQKNGRKSHRYEKKTVFDILGVVYQYTIFHKKAA</sequence>
<dbReference type="InterPro" id="IPR002559">
    <property type="entry name" value="Transposase_11"/>
</dbReference>
<dbReference type="NCBIfam" id="NF033592">
    <property type="entry name" value="transpos_IS4_1"/>
    <property type="match status" value="1"/>
</dbReference>
<keyword evidence="3" id="KW-0238">DNA-binding</keyword>
<dbReference type="Proteomes" id="UP000318667">
    <property type="component" value="Unassembled WGS sequence"/>
</dbReference>
<feature type="domain" description="Transposase IS4-like" evidence="5">
    <location>
        <begin position="1"/>
        <end position="233"/>
    </location>
</feature>
<dbReference type="Pfam" id="PF01609">
    <property type="entry name" value="DDE_Tnp_1"/>
    <property type="match status" value="1"/>
</dbReference>
<proteinExistence type="inferred from homology"/>
<dbReference type="EMBL" id="VLKI01000039">
    <property type="protein sequence ID" value="TWH77691.1"/>
    <property type="molecule type" value="Genomic_DNA"/>
</dbReference>
<gene>
    <name evidence="6" type="ORF">IQ19_05606</name>
</gene>
<dbReference type="GO" id="GO:0006313">
    <property type="term" value="P:DNA transposition"/>
    <property type="evidence" value="ECO:0007669"/>
    <property type="project" value="InterPro"/>
</dbReference>
<dbReference type="GO" id="GO:0003677">
    <property type="term" value="F:DNA binding"/>
    <property type="evidence" value="ECO:0007669"/>
    <property type="project" value="UniProtKB-KW"/>
</dbReference>
<accession>A0A562J345</accession>
<evidence type="ECO:0000256" key="2">
    <source>
        <dbReference type="ARBA" id="ARBA00022578"/>
    </source>
</evidence>
<dbReference type="Gene3D" id="3.90.350.10">
    <property type="entry name" value="Transposase Inhibitor Protein From Tn5, Chain A, domain 1"/>
    <property type="match status" value="1"/>
</dbReference>
<dbReference type="InterPro" id="IPR047952">
    <property type="entry name" value="Transpos_IS4"/>
</dbReference>
<evidence type="ECO:0000256" key="1">
    <source>
        <dbReference type="ARBA" id="ARBA00010075"/>
    </source>
</evidence>
<dbReference type="AlphaFoldDB" id="A0A562J345"/>
<organism evidence="6 7">
    <name type="scientific">Cytobacillus oceanisediminis</name>
    <dbReference type="NCBI Taxonomy" id="665099"/>
    <lineage>
        <taxon>Bacteria</taxon>
        <taxon>Bacillati</taxon>
        <taxon>Bacillota</taxon>
        <taxon>Bacilli</taxon>
        <taxon>Bacillales</taxon>
        <taxon>Bacillaceae</taxon>
        <taxon>Cytobacillus</taxon>
    </lineage>
</organism>
<evidence type="ECO:0000256" key="4">
    <source>
        <dbReference type="ARBA" id="ARBA00023172"/>
    </source>
</evidence>
<evidence type="ECO:0000256" key="3">
    <source>
        <dbReference type="ARBA" id="ARBA00023125"/>
    </source>
</evidence>
<name>A0A562J345_9BACI</name>
<keyword evidence="2" id="KW-0815">Transposition</keyword>
<dbReference type="PANTHER" id="PTHR33258">
    <property type="entry name" value="TRANSPOSASE INSL FOR INSERTION SEQUENCE ELEMENT IS186A-RELATED"/>
    <property type="match status" value="1"/>
</dbReference>
<keyword evidence="4" id="KW-0233">DNA recombination</keyword>
<dbReference type="InterPro" id="IPR012337">
    <property type="entry name" value="RNaseH-like_sf"/>
</dbReference>
<evidence type="ECO:0000259" key="5">
    <source>
        <dbReference type="Pfam" id="PF01609"/>
    </source>
</evidence>
<dbReference type="GO" id="GO:0004803">
    <property type="term" value="F:transposase activity"/>
    <property type="evidence" value="ECO:0007669"/>
    <property type="project" value="InterPro"/>
</dbReference>
<evidence type="ECO:0000313" key="6">
    <source>
        <dbReference type="EMBL" id="TWH77691.1"/>
    </source>
</evidence>
<comment type="similarity">
    <text evidence="1">Belongs to the transposase 11 family.</text>
</comment>
<keyword evidence="7" id="KW-1185">Reference proteome</keyword>
<dbReference type="PANTHER" id="PTHR33258:SF1">
    <property type="entry name" value="TRANSPOSASE INSL FOR INSERTION SEQUENCE ELEMENT IS186A-RELATED"/>
    <property type="match status" value="1"/>
</dbReference>
<comment type="caution">
    <text evidence="6">The sequence shown here is derived from an EMBL/GenBank/DDBJ whole genome shotgun (WGS) entry which is preliminary data.</text>
</comment>
<evidence type="ECO:0000313" key="7">
    <source>
        <dbReference type="Proteomes" id="UP000318667"/>
    </source>
</evidence>
<protein>
    <submittedName>
        <fullName evidence="6">DDE family transposase</fullName>
    </submittedName>
</protein>